<evidence type="ECO:0000313" key="2">
    <source>
        <dbReference type="Proteomes" id="UP000637423"/>
    </source>
</evidence>
<protein>
    <recommendedName>
        <fullName evidence="3">ThiJ/pfpI-family protein</fullName>
    </recommendedName>
</protein>
<keyword evidence="2" id="KW-1185">Reference proteome</keyword>
<dbReference type="EMBL" id="BMED01000001">
    <property type="protein sequence ID" value="GGC61336.1"/>
    <property type="molecule type" value="Genomic_DNA"/>
</dbReference>
<evidence type="ECO:0008006" key="3">
    <source>
        <dbReference type="Google" id="ProtNLM"/>
    </source>
</evidence>
<sequence>MANIIIPLPNLDFDPSEVAIPWKILREQGHSLVFATPDGRAAAADPAMLTGEGLDFWSFIPLLRKLKILGLSLRANAGARQAYQLLQQDPAFRQPLAYADLNTQDYDGLLLPGGHRARGMLAYLENETLHRFVATFFDADKPVAAICHGVLVAARSISARNGKSVLFGRQTTALTWKLENTAWSLMKYAGRFWDPAYYRTYLEEDGEPTGYWSVEGEVRRALARVRDFQDVPKTSPGFFRKTSGLFRDSVTDDSPAFVVVDGNYVSARWPGDVHRFATVFADLLGKQAANASGAGALSPAM</sequence>
<dbReference type="PANTHER" id="PTHR43068:SF1">
    <property type="entry name" value="SLR1854 PROTEIN"/>
    <property type="match status" value="1"/>
</dbReference>
<dbReference type="InterPro" id="IPR032633">
    <property type="entry name" value="ThiJ-like"/>
</dbReference>
<evidence type="ECO:0000313" key="1">
    <source>
        <dbReference type="EMBL" id="GGC61336.1"/>
    </source>
</evidence>
<accession>A0A916U658</accession>
<dbReference type="Pfam" id="PF17124">
    <property type="entry name" value="ThiJ_like"/>
    <property type="match status" value="1"/>
</dbReference>
<dbReference type="SUPFAM" id="SSF52317">
    <property type="entry name" value="Class I glutamine amidotransferase-like"/>
    <property type="match status" value="1"/>
</dbReference>
<dbReference type="InterPro" id="IPR029062">
    <property type="entry name" value="Class_I_gatase-like"/>
</dbReference>
<proteinExistence type="predicted"/>
<dbReference type="Gene3D" id="3.40.50.880">
    <property type="match status" value="1"/>
</dbReference>
<dbReference type="AlphaFoldDB" id="A0A916U658"/>
<name>A0A916U658_9BURK</name>
<reference evidence="1" key="2">
    <citation type="submission" date="2020-09" db="EMBL/GenBank/DDBJ databases">
        <authorList>
            <person name="Sun Q."/>
            <person name="Zhou Y."/>
        </authorList>
    </citation>
    <scope>NUCLEOTIDE SEQUENCE</scope>
    <source>
        <strain evidence="1">CGMCC 1.10998</strain>
    </source>
</reference>
<comment type="caution">
    <text evidence="1">The sequence shown here is derived from an EMBL/GenBank/DDBJ whole genome shotgun (WGS) entry which is preliminary data.</text>
</comment>
<dbReference type="Proteomes" id="UP000637423">
    <property type="component" value="Unassembled WGS sequence"/>
</dbReference>
<gene>
    <name evidence="1" type="ORF">GCM10011396_05380</name>
</gene>
<reference evidence="1" key="1">
    <citation type="journal article" date="2014" name="Int. J. Syst. Evol. Microbiol.">
        <title>Complete genome sequence of Corynebacterium casei LMG S-19264T (=DSM 44701T), isolated from a smear-ripened cheese.</title>
        <authorList>
            <consortium name="US DOE Joint Genome Institute (JGI-PGF)"/>
            <person name="Walter F."/>
            <person name="Albersmeier A."/>
            <person name="Kalinowski J."/>
            <person name="Ruckert C."/>
        </authorList>
    </citation>
    <scope>NUCLEOTIDE SEQUENCE</scope>
    <source>
        <strain evidence="1">CGMCC 1.10998</strain>
    </source>
</reference>
<dbReference type="PANTHER" id="PTHR43068">
    <property type="entry name" value="SLR1854 PROTEIN"/>
    <property type="match status" value="1"/>
</dbReference>
<dbReference type="RefSeq" id="WP_188564433.1">
    <property type="nucleotide sequence ID" value="NZ_BMED01000001.1"/>
</dbReference>
<organism evidence="1 2">
    <name type="scientific">Undibacterium terreum</name>
    <dbReference type="NCBI Taxonomy" id="1224302"/>
    <lineage>
        <taxon>Bacteria</taxon>
        <taxon>Pseudomonadati</taxon>
        <taxon>Pseudomonadota</taxon>
        <taxon>Betaproteobacteria</taxon>
        <taxon>Burkholderiales</taxon>
        <taxon>Oxalobacteraceae</taxon>
        <taxon>Undibacterium</taxon>
    </lineage>
</organism>